<dbReference type="EMBL" id="JAAAJB010000496">
    <property type="protein sequence ID" value="KAG0254798.1"/>
    <property type="molecule type" value="Genomic_DNA"/>
</dbReference>
<dbReference type="PROSITE" id="PS50893">
    <property type="entry name" value="ABC_TRANSPORTER_2"/>
    <property type="match status" value="1"/>
</dbReference>
<feature type="transmembrane region" description="Helical" evidence="9">
    <location>
        <begin position="756"/>
        <end position="776"/>
    </location>
</feature>
<evidence type="ECO:0000256" key="8">
    <source>
        <dbReference type="SAM" id="MobiDB-lite"/>
    </source>
</evidence>
<comment type="subcellular location">
    <subcellularLocation>
        <location evidence="1">Membrane</location>
        <topology evidence="1">Multi-pass membrane protein</topology>
    </subcellularLocation>
</comment>
<evidence type="ECO:0000256" key="4">
    <source>
        <dbReference type="ARBA" id="ARBA00022741"/>
    </source>
</evidence>
<dbReference type="GO" id="GO:0016020">
    <property type="term" value="C:membrane"/>
    <property type="evidence" value="ECO:0007669"/>
    <property type="project" value="UniProtKB-SubCell"/>
</dbReference>
<feature type="transmembrane region" description="Helical" evidence="9">
    <location>
        <begin position="844"/>
        <end position="868"/>
    </location>
</feature>
<evidence type="ECO:0000256" key="3">
    <source>
        <dbReference type="ARBA" id="ARBA00022692"/>
    </source>
</evidence>
<dbReference type="InterPro" id="IPR043926">
    <property type="entry name" value="ABCG_dom"/>
</dbReference>
<dbReference type="GO" id="GO:0005524">
    <property type="term" value="F:ATP binding"/>
    <property type="evidence" value="ECO:0007669"/>
    <property type="project" value="UniProtKB-KW"/>
</dbReference>
<evidence type="ECO:0000313" key="11">
    <source>
        <dbReference type="EMBL" id="KAG0254798.1"/>
    </source>
</evidence>
<feature type="transmembrane region" description="Helical" evidence="9">
    <location>
        <begin position="118"/>
        <end position="138"/>
    </location>
</feature>
<dbReference type="InterPro" id="IPR050352">
    <property type="entry name" value="ABCG_transporters"/>
</dbReference>
<evidence type="ECO:0000256" key="6">
    <source>
        <dbReference type="ARBA" id="ARBA00022989"/>
    </source>
</evidence>
<feature type="transmembrane region" description="Helical" evidence="9">
    <location>
        <begin position="650"/>
        <end position="669"/>
    </location>
</feature>
<dbReference type="Pfam" id="PF19055">
    <property type="entry name" value="ABC2_membrane_7"/>
    <property type="match status" value="1"/>
</dbReference>
<feature type="transmembrane region" description="Helical" evidence="9">
    <location>
        <begin position="60"/>
        <end position="78"/>
    </location>
</feature>
<feature type="region of interest" description="Disordered" evidence="8">
    <location>
        <begin position="172"/>
        <end position="192"/>
    </location>
</feature>
<evidence type="ECO:0000259" key="10">
    <source>
        <dbReference type="PROSITE" id="PS50893"/>
    </source>
</evidence>
<keyword evidence="3 9" id="KW-0812">Transmembrane</keyword>
<dbReference type="AlphaFoldDB" id="A0A9P6U178"/>
<dbReference type="Proteomes" id="UP000807716">
    <property type="component" value="Unassembled WGS sequence"/>
</dbReference>
<dbReference type="InterPro" id="IPR003439">
    <property type="entry name" value="ABC_transporter-like_ATP-bd"/>
</dbReference>
<keyword evidence="2" id="KW-0813">Transport</keyword>
<gene>
    <name evidence="11" type="ORF">DFQ27_006616</name>
</gene>
<dbReference type="PANTHER" id="PTHR48041">
    <property type="entry name" value="ABC TRANSPORTER G FAMILY MEMBER 28"/>
    <property type="match status" value="1"/>
</dbReference>
<keyword evidence="7 9" id="KW-0472">Membrane</keyword>
<protein>
    <recommendedName>
        <fullName evidence="10">ABC transporter domain-containing protein</fullName>
    </recommendedName>
</protein>
<evidence type="ECO:0000256" key="5">
    <source>
        <dbReference type="ARBA" id="ARBA00022840"/>
    </source>
</evidence>
<dbReference type="SUPFAM" id="SSF52540">
    <property type="entry name" value="P-loop containing nucleoside triphosphate hydrolases"/>
    <property type="match status" value="1"/>
</dbReference>
<dbReference type="Pfam" id="PF00005">
    <property type="entry name" value="ABC_tran"/>
    <property type="match status" value="1"/>
</dbReference>
<feature type="transmembrane region" description="Helical" evidence="9">
    <location>
        <begin position="702"/>
        <end position="721"/>
    </location>
</feature>
<keyword evidence="4" id="KW-0547">Nucleotide-binding</keyword>
<dbReference type="OrthoDB" id="66620at2759"/>
<dbReference type="InterPro" id="IPR013525">
    <property type="entry name" value="ABC2_TM"/>
</dbReference>
<evidence type="ECO:0000256" key="9">
    <source>
        <dbReference type="SAM" id="Phobius"/>
    </source>
</evidence>
<dbReference type="SMART" id="SM00382">
    <property type="entry name" value="AAA"/>
    <property type="match status" value="1"/>
</dbReference>
<evidence type="ECO:0000256" key="1">
    <source>
        <dbReference type="ARBA" id="ARBA00004141"/>
    </source>
</evidence>
<feature type="transmembrane region" description="Helical" evidence="9">
    <location>
        <begin position="728"/>
        <end position="750"/>
    </location>
</feature>
<evidence type="ECO:0000256" key="7">
    <source>
        <dbReference type="ARBA" id="ARBA00023136"/>
    </source>
</evidence>
<proteinExistence type="predicted"/>
<sequence length="871" mass="97405">MTYRVCFQIQVFDRERKDRWYGPFPYAVSSLLQNLPIAVIASVAYGSIFYYLAHLRTDSAVYFLYFLLVNIAQQAVLLELTGRVFSCPFIPNQINPDPCKIARGDYILSENGGLRPHFFPSYLCVFVIAFMTLAWLFLTLNVVDPSNQAQDSSLLEQVFSLFKMPSISSDRLANAKRKHEPTRGPNEKDDEEVAINPSTLRSESEGAASITIDIAQDVTVRPSSLSKGSNDASRLVSYRQMLQQRDPVRIRIENLTITARKTKWACDPQVAKFGGWRRHVVEKRILDDVSLNFPTGELTAIIGASGAGKTSLLNMILNRRPSNITVDGDIWFNGSKNPSYSMINTVCGYVRQDDSFLLSHLTVRETLQYAAELSMNKDLTKAEKFARIEAIMEFMGLLECAEVIIGSTQTKGCSGGQRRRVSIALQLIIEPACLVLDEPTTGLDAMAALGIVRILKAIARTGRTVICCIHQPGQAIWEELDNVVLLLHGGRLGYTGEREQVRDYFGQQGHIPLKYTNIPDFILDIASIDHRSSESAALSRQRVDGLANHFRQHQSKSCDEATMKSESTVNSITSRTQMEGLPKLGRRAQHHASFFQATGILSRRSFTNTFRQKALFFNRVFMPFGTAIAAEPFFSGLDYSQVSLMERLTFAMHLNFYAMTGFLICSSLFPRERNLALYEISNGAYGATSFIVSYLINEVPLNVIAAGIVTAFTYCIVPIQAGVERMALFYYVILTFLTMGESLAITICTWTSHDGIMVNIAGSMLGFLALMAGTTVRNIPKIYQWANHGSLMRYGSAAIAISELSDLEVGCTREQEIALKCMFKTGDSMLHYAQLHHLSITECIVMMTTLTIVYRVIAWLSLTVRVWILQR</sequence>
<feature type="domain" description="ABC transporter" evidence="10">
    <location>
        <begin position="250"/>
        <end position="514"/>
    </location>
</feature>
<name>A0A9P6U178_9FUNG</name>
<dbReference type="PROSITE" id="PS00211">
    <property type="entry name" value="ABC_TRANSPORTER_1"/>
    <property type="match status" value="1"/>
</dbReference>
<dbReference type="Gene3D" id="3.40.50.300">
    <property type="entry name" value="P-loop containing nucleotide triphosphate hydrolases"/>
    <property type="match status" value="1"/>
</dbReference>
<feature type="transmembrane region" description="Helical" evidence="9">
    <location>
        <begin position="614"/>
        <end position="630"/>
    </location>
</feature>
<reference evidence="11" key="1">
    <citation type="journal article" date="2020" name="Fungal Divers.">
        <title>Resolving the Mortierellaceae phylogeny through synthesis of multi-gene phylogenetics and phylogenomics.</title>
        <authorList>
            <person name="Vandepol N."/>
            <person name="Liber J."/>
            <person name="Desiro A."/>
            <person name="Na H."/>
            <person name="Kennedy M."/>
            <person name="Barry K."/>
            <person name="Grigoriev I.V."/>
            <person name="Miller A.N."/>
            <person name="O'Donnell K."/>
            <person name="Stajich J.E."/>
            <person name="Bonito G."/>
        </authorList>
    </citation>
    <scope>NUCLEOTIDE SEQUENCE</scope>
    <source>
        <strain evidence="11">BC1065</strain>
    </source>
</reference>
<evidence type="ECO:0000313" key="12">
    <source>
        <dbReference type="Proteomes" id="UP000807716"/>
    </source>
</evidence>
<comment type="caution">
    <text evidence="11">The sequence shown here is derived from an EMBL/GenBank/DDBJ whole genome shotgun (WGS) entry which is preliminary data.</text>
</comment>
<organism evidence="11 12">
    <name type="scientific">Actinomortierella ambigua</name>
    <dbReference type="NCBI Taxonomy" id="1343610"/>
    <lineage>
        <taxon>Eukaryota</taxon>
        <taxon>Fungi</taxon>
        <taxon>Fungi incertae sedis</taxon>
        <taxon>Mucoromycota</taxon>
        <taxon>Mortierellomycotina</taxon>
        <taxon>Mortierellomycetes</taxon>
        <taxon>Mortierellales</taxon>
        <taxon>Mortierellaceae</taxon>
        <taxon>Actinomortierella</taxon>
    </lineage>
</organism>
<evidence type="ECO:0000256" key="2">
    <source>
        <dbReference type="ARBA" id="ARBA00022448"/>
    </source>
</evidence>
<dbReference type="InterPro" id="IPR017871">
    <property type="entry name" value="ABC_transporter-like_CS"/>
</dbReference>
<dbReference type="GO" id="GO:0016887">
    <property type="term" value="F:ATP hydrolysis activity"/>
    <property type="evidence" value="ECO:0007669"/>
    <property type="project" value="InterPro"/>
</dbReference>
<keyword evidence="12" id="KW-1185">Reference proteome</keyword>
<feature type="transmembrane region" description="Helical" evidence="9">
    <location>
        <begin position="35"/>
        <end position="53"/>
    </location>
</feature>
<feature type="transmembrane region" description="Helical" evidence="9">
    <location>
        <begin position="676"/>
        <end position="696"/>
    </location>
</feature>
<keyword evidence="6 9" id="KW-1133">Transmembrane helix</keyword>
<accession>A0A9P6U178</accession>
<dbReference type="Pfam" id="PF01061">
    <property type="entry name" value="ABC2_membrane"/>
    <property type="match status" value="2"/>
</dbReference>
<dbReference type="InterPro" id="IPR003593">
    <property type="entry name" value="AAA+_ATPase"/>
</dbReference>
<keyword evidence="5" id="KW-0067">ATP-binding</keyword>
<dbReference type="GO" id="GO:0140359">
    <property type="term" value="F:ABC-type transporter activity"/>
    <property type="evidence" value="ECO:0007669"/>
    <property type="project" value="InterPro"/>
</dbReference>
<dbReference type="InterPro" id="IPR027417">
    <property type="entry name" value="P-loop_NTPase"/>
</dbReference>
<dbReference type="PANTHER" id="PTHR48041:SF119">
    <property type="entry name" value="ROA1P"/>
    <property type="match status" value="1"/>
</dbReference>